<sequence>MSHPLPVQWPYDVIQLAGGYMIIAELHDHWQWFKHHSIPTLGHRYWHCDELMPLLRRLDRANRRIQDFGPVFTDHDQQKLDHLRDRAMALVEQASETATRCQQRLALGDQGSSRPLDEQERALLLSFYTLHVIEPLEDARAHLLEELG</sequence>
<dbReference type="RefSeq" id="WP_222516794.1">
    <property type="nucleotide sequence ID" value="NZ_CP098827.1"/>
</dbReference>
<evidence type="ECO:0000313" key="1">
    <source>
        <dbReference type="EMBL" id="XBO73017.1"/>
    </source>
</evidence>
<gene>
    <name evidence="1" type="ORF">NFG58_10090</name>
</gene>
<reference evidence="1" key="1">
    <citation type="submission" date="2022-06" db="EMBL/GenBank/DDBJ databases">
        <title>A novel DMS-producing enzyme.</title>
        <authorList>
            <person name="Zhang Y."/>
        </authorList>
    </citation>
    <scope>NUCLEOTIDE SEQUENCE</scope>
    <source>
        <strain evidence="1">RT37</strain>
    </source>
</reference>
<organism evidence="1">
    <name type="scientific">Halomonas sp. RT37</name>
    <dbReference type="NCBI Taxonomy" id="2950872"/>
    <lineage>
        <taxon>Bacteria</taxon>
        <taxon>Pseudomonadati</taxon>
        <taxon>Pseudomonadota</taxon>
        <taxon>Gammaproteobacteria</taxon>
        <taxon>Oceanospirillales</taxon>
        <taxon>Halomonadaceae</taxon>
        <taxon>Halomonas</taxon>
    </lineage>
</organism>
<name>A0AAU7KND6_9GAMM</name>
<accession>A0AAU7KND6</accession>
<protein>
    <submittedName>
        <fullName evidence="1">Uncharacterized protein</fullName>
    </submittedName>
</protein>
<proteinExistence type="predicted"/>
<dbReference type="AlphaFoldDB" id="A0AAU7KND6"/>
<dbReference type="EMBL" id="CP098827">
    <property type="protein sequence ID" value="XBO73017.1"/>
    <property type="molecule type" value="Genomic_DNA"/>
</dbReference>